<feature type="region of interest" description="Disordered" evidence="4">
    <location>
        <begin position="285"/>
        <end position="310"/>
    </location>
</feature>
<evidence type="ECO:0000256" key="4">
    <source>
        <dbReference type="SAM" id="MobiDB-lite"/>
    </source>
</evidence>
<reference evidence="5" key="1">
    <citation type="submission" date="2020-10" db="EMBL/GenBank/DDBJ databases">
        <authorList>
            <person name="Han B."/>
            <person name="Lu T."/>
            <person name="Zhao Q."/>
            <person name="Huang X."/>
            <person name="Zhao Y."/>
        </authorList>
    </citation>
    <scope>NUCLEOTIDE SEQUENCE</scope>
</reference>
<sequence>MVDYLVSTCGVPQAKVAKAAPRFAHLRSPDRPDAALAFLRSQGLTRAQVRAVVTLHPTLLLRDVDATIAPKFRAVRLLMKCLAKKWLLKYSVDWLKDSMSTLRGYGVPEARLVATLRQRPALIMRSPARLRALAARVDACGVPRGSWMYAWALLALHCVSDAAFRAKMAAVMCATGCTEQEFLAMFRRAPCFVGMSTELLRRKVEFLIGTAGCGADDIVRNPVLLTYSLSKRMEPLCRAIEALKARGVDVGKERLVTILRKPEVRFMERYILRYSHQAPELLELYPPDHHNGSLSGDSSTIGSSSQSEGD</sequence>
<dbReference type="AlphaFoldDB" id="A0A811QK29"/>
<protein>
    <submittedName>
        <fullName evidence="5">Uncharacterized protein</fullName>
    </submittedName>
</protein>
<dbReference type="Pfam" id="PF02536">
    <property type="entry name" value="mTERF"/>
    <property type="match status" value="1"/>
</dbReference>
<keyword evidence="2" id="KW-0805">Transcription regulation</keyword>
<keyword evidence="6" id="KW-1185">Reference proteome</keyword>
<dbReference type="GO" id="GO:0006353">
    <property type="term" value="P:DNA-templated transcription termination"/>
    <property type="evidence" value="ECO:0007669"/>
    <property type="project" value="UniProtKB-KW"/>
</dbReference>
<dbReference type="SMART" id="SM00733">
    <property type="entry name" value="Mterf"/>
    <property type="match status" value="3"/>
</dbReference>
<feature type="compositionally biased region" description="Low complexity" evidence="4">
    <location>
        <begin position="292"/>
        <end position="310"/>
    </location>
</feature>
<comment type="caution">
    <text evidence="5">The sequence shown here is derived from an EMBL/GenBank/DDBJ whole genome shotgun (WGS) entry which is preliminary data.</text>
</comment>
<evidence type="ECO:0000256" key="3">
    <source>
        <dbReference type="ARBA" id="ARBA00022946"/>
    </source>
</evidence>
<proteinExistence type="inferred from homology"/>
<keyword evidence="2" id="KW-0806">Transcription termination</keyword>
<gene>
    <name evidence="5" type="ORF">NCGR_LOCUS42818</name>
</gene>
<keyword evidence="2" id="KW-0804">Transcription</keyword>
<accession>A0A811QK29</accession>
<dbReference type="EMBL" id="CAJGYO010000011">
    <property type="protein sequence ID" value="CAD6259378.1"/>
    <property type="molecule type" value="Genomic_DNA"/>
</dbReference>
<dbReference type="PANTHER" id="PTHR13068">
    <property type="entry name" value="CGI-12 PROTEIN-RELATED"/>
    <property type="match status" value="1"/>
</dbReference>
<evidence type="ECO:0000313" key="6">
    <source>
        <dbReference type="Proteomes" id="UP000604825"/>
    </source>
</evidence>
<dbReference type="GO" id="GO:0003676">
    <property type="term" value="F:nucleic acid binding"/>
    <property type="evidence" value="ECO:0007669"/>
    <property type="project" value="InterPro"/>
</dbReference>
<organism evidence="5 6">
    <name type="scientific">Miscanthus lutarioriparius</name>
    <dbReference type="NCBI Taxonomy" id="422564"/>
    <lineage>
        <taxon>Eukaryota</taxon>
        <taxon>Viridiplantae</taxon>
        <taxon>Streptophyta</taxon>
        <taxon>Embryophyta</taxon>
        <taxon>Tracheophyta</taxon>
        <taxon>Spermatophyta</taxon>
        <taxon>Magnoliopsida</taxon>
        <taxon>Liliopsida</taxon>
        <taxon>Poales</taxon>
        <taxon>Poaceae</taxon>
        <taxon>PACMAD clade</taxon>
        <taxon>Panicoideae</taxon>
        <taxon>Andropogonodae</taxon>
        <taxon>Andropogoneae</taxon>
        <taxon>Saccharinae</taxon>
        <taxon>Miscanthus</taxon>
    </lineage>
</organism>
<dbReference type="Gene3D" id="1.25.70.10">
    <property type="entry name" value="Transcription termination factor 3, mitochondrial"/>
    <property type="match status" value="1"/>
</dbReference>
<dbReference type="Proteomes" id="UP000604825">
    <property type="component" value="Unassembled WGS sequence"/>
</dbReference>
<comment type="similarity">
    <text evidence="1">Belongs to the mTERF family.</text>
</comment>
<dbReference type="PANTHER" id="PTHR13068:SF242">
    <property type="entry name" value="OS04G0637500 PROTEIN"/>
    <property type="match status" value="1"/>
</dbReference>
<evidence type="ECO:0000313" key="5">
    <source>
        <dbReference type="EMBL" id="CAD6259378.1"/>
    </source>
</evidence>
<keyword evidence="3" id="KW-0809">Transit peptide</keyword>
<evidence type="ECO:0000256" key="1">
    <source>
        <dbReference type="ARBA" id="ARBA00007692"/>
    </source>
</evidence>
<name>A0A811QK29_9POAL</name>
<dbReference type="InterPro" id="IPR038538">
    <property type="entry name" value="MTERF_sf"/>
</dbReference>
<dbReference type="InterPro" id="IPR003690">
    <property type="entry name" value="MTERF"/>
</dbReference>
<evidence type="ECO:0000256" key="2">
    <source>
        <dbReference type="ARBA" id="ARBA00022472"/>
    </source>
</evidence>
<dbReference type="OrthoDB" id="632768at2759"/>